<evidence type="ECO:0000259" key="1">
    <source>
        <dbReference type="SMART" id="SM00860"/>
    </source>
</evidence>
<feature type="domain" description="Knr4/Smi1-like" evidence="1">
    <location>
        <begin position="27"/>
        <end position="181"/>
    </location>
</feature>
<dbReference type="SUPFAM" id="SSF160631">
    <property type="entry name" value="SMI1/KNR4-like"/>
    <property type="match status" value="1"/>
</dbReference>
<dbReference type="InterPro" id="IPR037883">
    <property type="entry name" value="Knr4/Smi1-like_sf"/>
</dbReference>
<organism evidence="2 3">
    <name type="scientific">Paenibacillus amylolyticus</name>
    <dbReference type="NCBI Taxonomy" id="1451"/>
    <lineage>
        <taxon>Bacteria</taxon>
        <taxon>Bacillati</taxon>
        <taxon>Bacillota</taxon>
        <taxon>Bacilli</taxon>
        <taxon>Bacillales</taxon>
        <taxon>Paenibacillaceae</taxon>
        <taxon>Paenibacillus</taxon>
    </lineage>
</organism>
<dbReference type="RefSeq" id="WP_310142822.1">
    <property type="nucleotide sequence ID" value="NZ_JAVDTR010000011.1"/>
</dbReference>
<evidence type="ECO:0000313" key="3">
    <source>
        <dbReference type="Proteomes" id="UP001254832"/>
    </source>
</evidence>
<protein>
    <recommendedName>
        <fullName evidence="1">Knr4/Smi1-like domain-containing protein</fullName>
    </recommendedName>
</protein>
<dbReference type="Gene3D" id="3.40.1580.10">
    <property type="entry name" value="SMI1/KNR4-like"/>
    <property type="match status" value="1"/>
</dbReference>
<accession>A0AAP5H469</accession>
<proteinExistence type="predicted"/>
<dbReference type="Pfam" id="PF09346">
    <property type="entry name" value="SMI1_KNR4"/>
    <property type="match status" value="1"/>
</dbReference>
<dbReference type="EMBL" id="JAVDTR010000011">
    <property type="protein sequence ID" value="MDR6725547.1"/>
    <property type="molecule type" value="Genomic_DNA"/>
</dbReference>
<dbReference type="InterPro" id="IPR018958">
    <property type="entry name" value="Knr4/Smi1-like_dom"/>
</dbReference>
<dbReference type="AlphaFoldDB" id="A0AAP5H469"/>
<sequence>MTMMDELFNEMEARLTKLGMSTMGDNKVDKGKVENIEKKYVISLPELYKHFLLSYEEVEFEQEIQFKTIENTPWSHGDGFESLASFFVTTDGTNKLEKKIEQYYERIPTSIFPIADDSAGNLICIGVKDDEYRGRIYFWDHENELVAKVMLDEDLKDVSSIDNYWDNVYLIAESFIDFIRSLEMKNDSIVEDINSKIIGINMSSNFMEKMRLAREKLEAKEKRKK</sequence>
<comment type="caution">
    <text evidence="2">The sequence shown here is derived from an EMBL/GenBank/DDBJ whole genome shotgun (WGS) entry which is preliminary data.</text>
</comment>
<name>A0AAP5H469_PAEAM</name>
<reference evidence="2" key="1">
    <citation type="submission" date="2023-07" db="EMBL/GenBank/DDBJ databases">
        <title>Sorghum-associated microbial communities from plants grown in Nebraska, USA.</title>
        <authorList>
            <person name="Schachtman D."/>
        </authorList>
    </citation>
    <scope>NUCLEOTIDE SEQUENCE</scope>
    <source>
        <strain evidence="2">BE80</strain>
    </source>
</reference>
<dbReference type="Proteomes" id="UP001254832">
    <property type="component" value="Unassembled WGS sequence"/>
</dbReference>
<evidence type="ECO:0000313" key="2">
    <source>
        <dbReference type="EMBL" id="MDR6725547.1"/>
    </source>
</evidence>
<dbReference type="SMART" id="SM00860">
    <property type="entry name" value="SMI1_KNR4"/>
    <property type="match status" value="1"/>
</dbReference>
<gene>
    <name evidence="2" type="ORF">J2W91_004046</name>
</gene>